<dbReference type="Proteomes" id="UP000077755">
    <property type="component" value="Chromosome 9"/>
</dbReference>
<proteinExistence type="predicted"/>
<name>A0A175YJA1_DAUCS</name>
<protein>
    <submittedName>
        <fullName evidence="1">Uncharacterized protein</fullName>
    </submittedName>
</protein>
<evidence type="ECO:0000313" key="1">
    <source>
        <dbReference type="EMBL" id="WOH16539.1"/>
    </source>
</evidence>
<dbReference type="EMBL" id="CP093351">
    <property type="protein sequence ID" value="WOH16539.1"/>
    <property type="molecule type" value="Genomic_DNA"/>
</dbReference>
<dbReference type="Gramene" id="KZM83543">
    <property type="protein sequence ID" value="KZM83543"/>
    <property type="gene ID" value="DCAR_031112"/>
</dbReference>
<organism evidence="1 2">
    <name type="scientific">Daucus carota subsp. sativus</name>
    <name type="common">Carrot</name>
    <dbReference type="NCBI Taxonomy" id="79200"/>
    <lineage>
        <taxon>Eukaryota</taxon>
        <taxon>Viridiplantae</taxon>
        <taxon>Streptophyta</taxon>
        <taxon>Embryophyta</taxon>
        <taxon>Tracheophyta</taxon>
        <taxon>Spermatophyta</taxon>
        <taxon>Magnoliopsida</taxon>
        <taxon>eudicotyledons</taxon>
        <taxon>Gunneridae</taxon>
        <taxon>Pentapetalae</taxon>
        <taxon>asterids</taxon>
        <taxon>campanulids</taxon>
        <taxon>Apiales</taxon>
        <taxon>Apiaceae</taxon>
        <taxon>Apioideae</taxon>
        <taxon>Scandiceae</taxon>
        <taxon>Daucinae</taxon>
        <taxon>Daucus</taxon>
        <taxon>Daucus sect. Daucus</taxon>
    </lineage>
</organism>
<reference evidence="1" key="2">
    <citation type="submission" date="2022-03" db="EMBL/GenBank/DDBJ databases">
        <title>Draft title - Genomic analysis of global carrot germplasm unveils the trajectory of domestication and the origin of high carotenoid orange carrot.</title>
        <authorList>
            <person name="Iorizzo M."/>
            <person name="Ellison S."/>
            <person name="Senalik D."/>
            <person name="Macko-Podgorni A."/>
            <person name="Grzebelus D."/>
            <person name="Bostan H."/>
            <person name="Rolling W."/>
            <person name="Curaba J."/>
            <person name="Simon P."/>
        </authorList>
    </citation>
    <scope>NUCLEOTIDE SEQUENCE</scope>
    <source>
        <tissue evidence="1">Leaf</tissue>
    </source>
</reference>
<dbReference type="AlphaFoldDB" id="A0A175YJA1"/>
<accession>A0A175YJA1</accession>
<keyword evidence="2" id="KW-1185">Reference proteome</keyword>
<gene>
    <name evidence="1" type="ORF">DCAR_0936094</name>
</gene>
<reference evidence="1" key="1">
    <citation type="journal article" date="2016" name="Nat. Genet.">
        <title>A high-quality carrot genome assembly provides new insights into carotenoid accumulation and asterid genome evolution.</title>
        <authorList>
            <person name="Iorizzo M."/>
            <person name="Ellison S."/>
            <person name="Senalik D."/>
            <person name="Zeng P."/>
            <person name="Satapoomin P."/>
            <person name="Huang J."/>
            <person name="Bowman M."/>
            <person name="Iovene M."/>
            <person name="Sanseverino W."/>
            <person name="Cavagnaro P."/>
            <person name="Yildiz M."/>
            <person name="Macko-Podgorni A."/>
            <person name="Moranska E."/>
            <person name="Grzebelus E."/>
            <person name="Grzebelus D."/>
            <person name="Ashrafi H."/>
            <person name="Zheng Z."/>
            <person name="Cheng S."/>
            <person name="Spooner D."/>
            <person name="Van Deynze A."/>
            <person name="Simon P."/>
        </authorList>
    </citation>
    <scope>NUCLEOTIDE SEQUENCE</scope>
    <source>
        <tissue evidence="1">Leaf</tissue>
    </source>
</reference>
<evidence type="ECO:0000313" key="2">
    <source>
        <dbReference type="Proteomes" id="UP000077755"/>
    </source>
</evidence>
<sequence length="178" mass="20344">MAESPADLALSMPESSEKSHAGAYAVAILAVILVLALGALVWLLWYYYCYKKKNYSNDDSKSKQSEGIRKSSTSRRDLESRLDGKRIDSEFEAERQFMSSAKDVKGSGKKNKAEMVHGYDKRLSSAKVNSRYFRKFMEEKYDLLKMPRKVLILKNTRQFVVKKQEQRGLLEALDGKSI</sequence>